<sequence>MVRNRWADNFAMDDHTVTGRVMAVLDAVAHLSGRATLAALTRITGIPKPTVRRIAADLVIRGMLERDVDGYRLGAHLFHLGAEAARQQGVRRDAAPFVQDLFARTGEIAWMTAFTDTSNTLVESAFGSQHIDDMRRPWPAVIRSAYFLATAAGRLVLAHRPELVDDVRSQPLPRLTPYTVTNWGQVANAVGLVRDSGVAIEQEQTTLGYSCIAAGVHDRQGKLVGAIGVCGRTSTFVAERLRRPVRSAANQLSQMVAAPY</sequence>
<dbReference type="SUPFAM" id="SSF55781">
    <property type="entry name" value="GAF domain-like"/>
    <property type="match status" value="1"/>
</dbReference>
<dbReference type="InterPro" id="IPR029016">
    <property type="entry name" value="GAF-like_dom_sf"/>
</dbReference>
<dbReference type="Pfam" id="PF01614">
    <property type="entry name" value="IclR_C"/>
    <property type="match status" value="1"/>
</dbReference>
<evidence type="ECO:0000313" key="6">
    <source>
        <dbReference type="EMBL" id="SCG74884.1"/>
    </source>
</evidence>
<dbReference type="InterPro" id="IPR036390">
    <property type="entry name" value="WH_DNA-bd_sf"/>
</dbReference>
<dbReference type="AlphaFoldDB" id="A0A1C5JWB1"/>
<evidence type="ECO:0000256" key="2">
    <source>
        <dbReference type="ARBA" id="ARBA00023125"/>
    </source>
</evidence>
<evidence type="ECO:0000256" key="3">
    <source>
        <dbReference type="ARBA" id="ARBA00023163"/>
    </source>
</evidence>
<evidence type="ECO:0000256" key="1">
    <source>
        <dbReference type="ARBA" id="ARBA00023015"/>
    </source>
</evidence>
<feature type="domain" description="HTH iclR-type" evidence="4">
    <location>
        <begin position="15"/>
        <end position="75"/>
    </location>
</feature>
<dbReference type="GO" id="GO:0003700">
    <property type="term" value="F:DNA-binding transcription factor activity"/>
    <property type="evidence" value="ECO:0007669"/>
    <property type="project" value="TreeGrafter"/>
</dbReference>
<dbReference type="PANTHER" id="PTHR30136">
    <property type="entry name" value="HELIX-TURN-HELIX TRANSCRIPTIONAL REGULATOR, ICLR FAMILY"/>
    <property type="match status" value="1"/>
</dbReference>
<dbReference type="SMART" id="SM00346">
    <property type="entry name" value="HTH_ICLR"/>
    <property type="match status" value="1"/>
</dbReference>
<dbReference type="InterPro" id="IPR036388">
    <property type="entry name" value="WH-like_DNA-bd_sf"/>
</dbReference>
<dbReference type="InterPro" id="IPR050707">
    <property type="entry name" value="HTH_MetabolicPath_Reg"/>
</dbReference>
<dbReference type="GO" id="GO:0045892">
    <property type="term" value="P:negative regulation of DNA-templated transcription"/>
    <property type="evidence" value="ECO:0007669"/>
    <property type="project" value="TreeGrafter"/>
</dbReference>
<keyword evidence="7" id="KW-1185">Reference proteome</keyword>
<dbReference type="PROSITE" id="PS51078">
    <property type="entry name" value="ICLR_ED"/>
    <property type="match status" value="1"/>
</dbReference>
<dbReference type="PANTHER" id="PTHR30136:SF24">
    <property type="entry name" value="HTH-TYPE TRANSCRIPTIONAL REPRESSOR ALLR"/>
    <property type="match status" value="1"/>
</dbReference>
<evidence type="ECO:0000313" key="7">
    <source>
        <dbReference type="Proteomes" id="UP000198221"/>
    </source>
</evidence>
<dbReference type="Gene3D" id="1.10.10.10">
    <property type="entry name" value="Winged helix-like DNA-binding domain superfamily/Winged helix DNA-binding domain"/>
    <property type="match status" value="1"/>
</dbReference>
<evidence type="ECO:0000259" key="4">
    <source>
        <dbReference type="PROSITE" id="PS51077"/>
    </source>
</evidence>
<organism evidence="6 7">
    <name type="scientific">Micromonospora inositola</name>
    <dbReference type="NCBI Taxonomy" id="47865"/>
    <lineage>
        <taxon>Bacteria</taxon>
        <taxon>Bacillati</taxon>
        <taxon>Actinomycetota</taxon>
        <taxon>Actinomycetes</taxon>
        <taxon>Micromonosporales</taxon>
        <taxon>Micromonosporaceae</taxon>
        <taxon>Micromonospora</taxon>
    </lineage>
</organism>
<accession>A0A1C5JWB1</accession>
<keyword evidence="3" id="KW-0804">Transcription</keyword>
<name>A0A1C5JWB1_9ACTN</name>
<dbReference type="EMBL" id="LT607754">
    <property type="protein sequence ID" value="SCG74884.1"/>
    <property type="molecule type" value="Genomic_DNA"/>
</dbReference>
<keyword evidence="2" id="KW-0238">DNA-binding</keyword>
<evidence type="ECO:0000259" key="5">
    <source>
        <dbReference type="PROSITE" id="PS51078"/>
    </source>
</evidence>
<dbReference type="SUPFAM" id="SSF46785">
    <property type="entry name" value="Winged helix' DNA-binding domain"/>
    <property type="match status" value="1"/>
</dbReference>
<dbReference type="Proteomes" id="UP000198221">
    <property type="component" value="Chromosome I"/>
</dbReference>
<dbReference type="InterPro" id="IPR014757">
    <property type="entry name" value="Tscrpt_reg_IclR_C"/>
</dbReference>
<keyword evidence="1" id="KW-0805">Transcription regulation</keyword>
<dbReference type="Pfam" id="PF09339">
    <property type="entry name" value="HTH_IclR"/>
    <property type="match status" value="1"/>
</dbReference>
<dbReference type="PROSITE" id="PS51077">
    <property type="entry name" value="HTH_ICLR"/>
    <property type="match status" value="1"/>
</dbReference>
<gene>
    <name evidence="6" type="ORF">GA0070613_5640</name>
</gene>
<feature type="domain" description="IclR-ED" evidence="5">
    <location>
        <begin position="76"/>
        <end position="258"/>
    </location>
</feature>
<dbReference type="InterPro" id="IPR005471">
    <property type="entry name" value="Tscrpt_reg_IclR_N"/>
</dbReference>
<dbReference type="GO" id="GO:0003677">
    <property type="term" value="F:DNA binding"/>
    <property type="evidence" value="ECO:0007669"/>
    <property type="project" value="UniProtKB-KW"/>
</dbReference>
<proteinExistence type="predicted"/>
<dbReference type="Gene3D" id="3.30.450.40">
    <property type="match status" value="1"/>
</dbReference>
<protein>
    <submittedName>
        <fullName evidence="6">Transcriptional regulator, IclR family</fullName>
    </submittedName>
</protein>
<reference evidence="7" key="1">
    <citation type="submission" date="2016-06" db="EMBL/GenBank/DDBJ databases">
        <authorList>
            <person name="Varghese N."/>
            <person name="Submissions Spin"/>
        </authorList>
    </citation>
    <scope>NUCLEOTIDE SEQUENCE [LARGE SCALE GENOMIC DNA]</scope>
    <source>
        <strain evidence="7">DSM 43819</strain>
    </source>
</reference>